<evidence type="ECO:0000313" key="2">
    <source>
        <dbReference type="EMBL" id="MDA7087668.1"/>
    </source>
</evidence>
<keyword evidence="3" id="KW-1185">Reference proteome</keyword>
<dbReference type="RefSeq" id="WP_271348541.1">
    <property type="nucleotide sequence ID" value="NZ_JAQJZJ010000006.1"/>
</dbReference>
<dbReference type="InterPro" id="IPR011335">
    <property type="entry name" value="Restrct_endonuc-II-like"/>
</dbReference>
<proteinExistence type="predicted"/>
<name>A0ABT4XHG9_9PSED</name>
<sequence length="392" mass="43646">MTGARQPLVRTPLFPLYSEVAALLRIFDGISKDQVRSLIKAVHEQTGTPQNTVDWSQPSLWIPERLNGTDRQLAQRIWDESQQKVNPRHIYGAYLFINTYQLLSLNASGQYQLEHRGNDFIASVPGLLRELDEAEGLPQLLAILAAHSPGKRADLLEEWTEFLLENSNHKTPSSINATLRQRLLNLTARGYVSREGNTYSITSAGVDYAAPQVARPQLQAHHNVFSAIKDYNAAQTIALRERLESLDPYRFEELIKDLLEAMDYENVQVTKQSGDKGVDVIANFQFGITEIKEVVQVKRHKANITRPVLDQLRGALPLHGALRGTIITIGGFAKGCKDVALFPGAAPITLIDGDKLIELLIKHGVGIKQKKLSLLEVDDSYFEGSPAEPLTE</sequence>
<dbReference type="Proteomes" id="UP001212042">
    <property type="component" value="Unassembled WGS sequence"/>
</dbReference>
<organism evidence="2 3">
    <name type="scientific">Pseudomonas aestuarii</name>
    <dbReference type="NCBI Taxonomy" id="3018340"/>
    <lineage>
        <taxon>Bacteria</taxon>
        <taxon>Pseudomonadati</taxon>
        <taxon>Pseudomonadota</taxon>
        <taxon>Gammaproteobacteria</taxon>
        <taxon>Pseudomonadales</taxon>
        <taxon>Pseudomonadaceae</taxon>
        <taxon>Pseudomonas</taxon>
    </lineage>
</organism>
<dbReference type="PANTHER" id="PTHR30015">
    <property type="entry name" value="MRR RESTRICTION SYSTEM PROTEIN"/>
    <property type="match status" value="1"/>
</dbReference>
<dbReference type="InterPro" id="IPR011856">
    <property type="entry name" value="tRNA_endonuc-like_dom_sf"/>
</dbReference>
<accession>A0ABT4XHG9</accession>
<dbReference type="SUPFAM" id="SSF52980">
    <property type="entry name" value="Restriction endonuclease-like"/>
    <property type="match status" value="1"/>
</dbReference>
<keyword evidence="2" id="KW-0378">Hydrolase</keyword>
<dbReference type="InterPro" id="IPR007560">
    <property type="entry name" value="Restrct_endonuc_IV_Mrr"/>
</dbReference>
<comment type="caution">
    <text evidence="2">The sequence shown here is derived from an EMBL/GenBank/DDBJ whole genome shotgun (WGS) entry which is preliminary data.</text>
</comment>
<dbReference type="Pfam" id="PF04471">
    <property type="entry name" value="Mrr_cat"/>
    <property type="match status" value="1"/>
</dbReference>
<feature type="domain" description="Restriction endonuclease type IV Mrr" evidence="1">
    <location>
        <begin position="244"/>
        <end position="360"/>
    </location>
</feature>
<keyword evidence="2" id="KW-0540">Nuclease</keyword>
<evidence type="ECO:0000259" key="1">
    <source>
        <dbReference type="Pfam" id="PF04471"/>
    </source>
</evidence>
<keyword evidence="2" id="KW-0255">Endonuclease</keyword>
<dbReference type="Gene3D" id="3.40.1350.10">
    <property type="match status" value="1"/>
</dbReference>
<dbReference type="EMBL" id="JAQJZJ010000006">
    <property type="protein sequence ID" value="MDA7087668.1"/>
    <property type="molecule type" value="Genomic_DNA"/>
</dbReference>
<dbReference type="InterPro" id="IPR052906">
    <property type="entry name" value="Type_IV_Methyl-Rstrct_Enzyme"/>
</dbReference>
<dbReference type="PANTHER" id="PTHR30015:SF7">
    <property type="entry name" value="TYPE IV METHYL-DIRECTED RESTRICTION ENZYME ECOKMRR"/>
    <property type="match status" value="1"/>
</dbReference>
<gene>
    <name evidence="2" type="ORF">PH586_14855</name>
</gene>
<reference evidence="2 3" key="1">
    <citation type="submission" date="2023-01" db="EMBL/GenBank/DDBJ databases">
        <title>Pseudomonas SA3-5T sp. nov., isolated from tidal flat sediment.</title>
        <authorList>
            <person name="Kim H.S."/>
            <person name="Kim J.-S."/>
            <person name="Suh M.K."/>
            <person name="Eom M.K."/>
            <person name="Lee J.-S."/>
        </authorList>
    </citation>
    <scope>NUCLEOTIDE SEQUENCE [LARGE SCALE GENOMIC DNA]</scope>
    <source>
        <strain evidence="2 3">SA3-5</strain>
    </source>
</reference>
<dbReference type="GO" id="GO:0004519">
    <property type="term" value="F:endonuclease activity"/>
    <property type="evidence" value="ECO:0007669"/>
    <property type="project" value="UniProtKB-KW"/>
</dbReference>
<evidence type="ECO:0000313" key="3">
    <source>
        <dbReference type="Proteomes" id="UP001212042"/>
    </source>
</evidence>
<protein>
    <submittedName>
        <fullName evidence="2">Restriction endonuclease</fullName>
    </submittedName>
</protein>